<dbReference type="InterPro" id="IPR005184">
    <property type="entry name" value="DUF306_Meta_HslJ"/>
</dbReference>
<evidence type="ECO:0000256" key="1">
    <source>
        <dbReference type="SAM" id="MobiDB-lite"/>
    </source>
</evidence>
<dbReference type="RefSeq" id="WP_343984025.1">
    <property type="nucleotide sequence ID" value="NZ_BAAAJG010000017.1"/>
</dbReference>
<keyword evidence="4" id="KW-1185">Reference proteome</keyword>
<reference evidence="4" key="1">
    <citation type="journal article" date="2019" name="Int. J. Syst. Evol. Microbiol.">
        <title>The Global Catalogue of Microorganisms (GCM) 10K type strain sequencing project: providing services to taxonomists for standard genome sequencing and annotation.</title>
        <authorList>
            <consortium name="The Broad Institute Genomics Platform"/>
            <consortium name="The Broad Institute Genome Sequencing Center for Infectious Disease"/>
            <person name="Wu L."/>
            <person name="Ma J."/>
        </authorList>
    </citation>
    <scope>NUCLEOTIDE SEQUENCE [LARGE SCALE GENOMIC DNA]</scope>
    <source>
        <strain evidence="4">JCM 12165</strain>
    </source>
</reference>
<feature type="region of interest" description="Disordered" evidence="1">
    <location>
        <begin position="93"/>
        <end position="148"/>
    </location>
</feature>
<dbReference type="Pfam" id="PF03724">
    <property type="entry name" value="META"/>
    <property type="match status" value="1"/>
</dbReference>
<comment type="caution">
    <text evidence="3">The sequence shown here is derived from an EMBL/GenBank/DDBJ whole genome shotgun (WGS) entry which is preliminary data.</text>
</comment>
<evidence type="ECO:0000313" key="3">
    <source>
        <dbReference type="EMBL" id="MFD1534455.1"/>
    </source>
</evidence>
<feature type="compositionally biased region" description="Low complexity" evidence="1">
    <location>
        <begin position="100"/>
        <end position="114"/>
    </location>
</feature>
<evidence type="ECO:0000313" key="4">
    <source>
        <dbReference type="Proteomes" id="UP001597145"/>
    </source>
</evidence>
<feature type="domain" description="DUF306" evidence="2">
    <location>
        <begin position="139"/>
        <end position="224"/>
    </location>
</feature>
<accession>A0ABW4FVU9</accession>
<dbReference type="EMBL" id="JBHUCP010000034">
    <property type="protein sequence ID" value="MFD1534455.1"/>
    <property type="molecule type" value="Genomic_DNA"/>
</dbReference>
<sequence>MDPSALVGTWSVTGTGAVLAVDPHGFELRDGTDVRFGSWRADPSGLFVAHVTGASGATQAPPDASTPPWLAAAATVAAEGTDLVLHDAAGEPTARLSRQAGPTAAPGAPEARTGQADPLPPGLEPADRSRLPGRWAPAETSTAPQPPHVELAADGSWTGSDGCNSAAGRWTAGPRGIFLATSGPSTLMACEGMVGVPGWLGAAARAGFDGETLVLLDADAHELGRLQRA</sequence>
<dbReference type="InterPro" id="IPR038670">
    <property type="entry name" value="HslJ-like_sf"/>
</dbReference>
<dbReference type="Gene3D" id="2.40.128.270">
    <property type="match status" value="1"/>
</dbReference>
<name>A0ABW4FVU9_9PSEU</name>
<protein>
    <submittedName>
        <fullName evidence="3">META domain-containing protein</fullName>
    </submittedName>
</protein>
<gene>
    <name evidence="3" type="ORF">ACFSCY_34050</name>
</gene>
<organism evidence="3 4">
    <name type="scientific">Pseudonocardia aurantiaca</name>
    <dbReference type="NCBI Taxonomy" id="75290"/>
    <lineage>
        <taxon>Bacteria</taxon>
        <taxon>Bacillati</taxon>
        <taxon>Actinomycetota</taxon>
        <taxon>Actinomycetes</taxon>
        <taxon>Pseudonocardiales</taxon>
        <taxon>Pseudonocardiaceae</taxon>
        <taxon>Pseudonocardia</taxon>
    </lineage>
</organism>
<evidence type="ECO:0000259" key="2">
    <source>
        <dbReference type="Pfam" id="PF03724"/>
    </source>
</evidence>
<dbReference type="Proteomes" id="UP001597145">
    <property type="component" value="Unassembled WGS sequence"/>
</dbReference>
<proteinExistence type="predicted"/>